<accession>A0A2S7N070</accession>
<comment type="pathway">
    <text evidence="1 7">Amino-acid biosynthesis; L-arginine biosynthesis; N(2)-acetyl-L-ornithine from L-glutamate: step 3/4.</text>
</comment>
<evidence type="ECO:0000256" key="7">
    <source>
        <dbReference type="HAMAP-Rule" id="MF_00150"/>
    </source>
</evidence>
<organism evidence="10 11">
    <name type="scientific">Pradoshia eiseniae</name>
    <dbReference type="NCBI Taxonomy" id="2064768"/>
    <lineage>
        <taxon>Bacteria</taxon>
        <taxon>Bacillati</taxon>
        <taxon>Bacillota</taxon>
        <taxon>Bacilli</taxon>
        <taxon>Bacillales</taxon>
        <taxon>Bacillaceae</taxon>
        <taxon>Pradoshia</taxon>
    </lineage>
</organism>
<dbReference type="CDD" id="cd17895">
    <property type="entry name" value="AGPR_1_N"/>
    <property type="match status" value="1"/>
</dbReference>
<evidence type="ECO:0000256" key="3">
    <source>
        <dbReference type="ARBA" id="ARBA00022605"/>
    </source>
</evidence>
<comment type="catalytic activity">
    <reaction evidence="6 7">
        <text>N-acetyl-L-glutamate 5-semialdehyde + phosphate + NADP(+) = N-acetyl-L-glutamyl 5-phosphate + NADPH + H(+)</text>
        <dbReference type="Rhea" id="RHEA:21588"/>
        <dbReference type="ChEBI" id="CHEBI:15378"/>
        <dbReference type="ChEBI" id="CHEBI:29123"/>
        <dbReference type="ChEBI" id="CHEBI:43474"/>
        <dbReference type="ChEBI" id="CHEBI:57783"/>
        <dbReference type="ChEBI" id="CHEBI:57936"/>
        <dbReference type="ChEBI" id="CHEBI:58349"/>
        <dbReference type="EC" id="1.2.1.38"/>
    </reaction>
</comment>
<evidence type="ECO:0000313" key="11">
    <source>
        <dbReference type="Proteomes" id="UP000239663"/>
    </source>
</evidence>
<dbReference type="NCBIfam" id="TIGR01850">
    <property type="entry name" value="argC"/>
    <property type="match status" value="1"/>
</dbReference>
<dbReference type="PANTHER" id="PTHR32338:SF10">
    <property type="entry name" value="N-ACETYL-GAMMA-GLUTAMYL-PHOSPHATE REDUCTASE, CHLOROPLASTIC-RELATED"/>
    <property type="match status" value="1"/>
</dbReference>
<evidence type="ECO:0000256" key="6">
    <source>
        <dbReference type="ARBA" id="ARBA00050557"/>
    </source>
</evidence>
<proteinExistence type="inferred from homology"/>
<evidence type="ECO:0000259" key="9">
    <source>
        <dbReference type="SMART" id="SM00859"/>
    </source>
</evidence>
<dbReference type="Pfam" id="PF01118">
    <property type="entry name" value="Semialdhyde_dh"/>
    <property type="match status" value="1"/>
</dbReference>
<name>A0A2S7N070_9BACI</name>
<dbReference type="GO" id="GO:0006526">
    <property type="term" value="P:L-arginine biosynthetic process"/>
    <property type="evidence" value="ECO:0007669"/>
    <property type="project" value="UniProtKB-UniRule"/>
</dbReference>
<evidence type="ECO:0000256" key="2">
    <source>
        <dbReference type="ARBA" id="ARBA00022571"/>
    </source>
</evidence>
<dbReference type="GO" id="GO:0003942">
    <property type="term" value="F:N-acetyl-gamma-glutamyl-phosphate reductase activity"/>
    <property type="evidence" value="ECO:0007669"/>
    <property type="project" value="UniProtKB-UniRule"/>
</dbReference>
<dbReference type="Pfam" id="PF22698">
    <property type="entry name" value="Semialdhyde_dhC_1"/>
    <property type="match status" value="1"/>
</dbReference>
<keyword evidence="11" id="KW-1185">Reference proteome</keyword>
<dbReference type="SUPFAM" id="SSF51735">
    <property type="entry name" value="NAD(P)-binding Rossmann-fold domains"/>
    <property type="match status" value="1"/>
</dbReference>
<dbReference type="OrthoDB" id="9801289at2"/>
<dbReference type="EMBL" id="PKOZ01000004">
    <property type="protein sequence ID" value="PQD95434.1"/>
    <property type="molecule type" value="Genomic_DNA"/>
</dbReference>
<dbReference type="GO" id="GO:0051287">
    <property type="term" value="F:NAD binding"/>
    <property type="evidence" value="ECO:0007669"/>
    <property type="project" value="InterPro"/>
</dbReference>
<feature type="domain" description="Semialdehyde dehydrogenase NAD-binding" evidence="9">
    <location>
        <begin position="2"/>
        <end position="141"/>
    </location>
</feature>
<dbReference type="Gene3D" id="3.30.360.10">
    <property type="entry name" value="Dihydrodipicolinate Reductase, domain 2"/>
    <property type="match status" value="1"/>
</dbReference>
<evidence type="ECO:0000256" key="1">
    <source>
        <dbReference type="ARBA" id="ARBA00004862"/>
    </source>
</evidence>
<dbReference type="RefSeq" id="WP_104849189.1">
    <property type="nucleotide sequence ID" value="NZ_PKOZ01000004.1"/>
</dbReference>
<comment type="function">
    <text evidence="7">Catalyzes the NADPH-dependent reduction of N-acetyl-5-glutamyl phosphate to yield N-acetyl-L-glutamate 5-semialdehyde.</text>
</comment>
<evidence type="ECO:0000256" key="8">
    <source>
        <dbReference type="PROSITE-ProRule" id="PRU10010"/>
    </source>
</evidence>
<dbReference type="AlphaFoldDB" id="A0A2S7N070"/>
<dbReference type="PROSITE" id="PS01224">
    <property type="entry name" value="ARGC"/>
    <property type="match status" value="1"/>
</dbReference>
<evidence type="ECO:0000256" key="4">
    <source>
        <dbReference type="ARBA" id="ARBA00022857"/>
    </source>
</evidence>
<dbReference type="UniPathway" id="UPA00068">
    <property type="reaction ID" value="UER00108"/>
</dbReference>
<protein>
    <recommendedName>
        <fullName evidence="7">N-acetyl-gamma-glutamyl-phosphate reductase</fullName>
        <shortName evidence="7">AGPR</shortName>
        <ecNumber evidence="7">1.2.1.38</ecNumber>
    </recommendedName>
    <alternativeName>
        <fullName evidence="7">N-acetyl-glutamate semialdehyde dehydrogenase</fullName>
        <shortName evidence="7">NAGSA dehydrogenase</shortName>
    </alternativeName>
</protein>
<keyword evidence="5 7" id="KW-0560">Oxidoreductase</keyword>
<comment type="subcellular location">
    <subcellularLocation>
        <location evidence="7">Cytoplasm</location>
    </subcellularLocation>
</comment>
<dbReference type="InterPro" id="IPR036291">
    <property type="entry name" value="NAD(P)-bd_dom_sf"/>
</dbReference>
<dbReference type="FunFam" id="3.30.360.10:FF:000014">
    <property type="entry name" value="N-acetyl-gamma-glutamyl-phosphate reductase"/>
    <property type="match status" value="1"/>
</dbReference>
<dbReference type="HAMAP" id="MF_00150">
    <property type="entry name" value="ArgC_type1"/>
    <property type="match status" value="1"/>
</dbReference>
<dbReference type="CDD" id="cd23934">
    <property type="entry name" value="AGPR_1_C"/>
    <property type="match status" value="1"/>
</dbReference>
<dbReference type="GO" id="GO:0005737">
    <property type="term" value="C:cytoplasm"/>
    <property type="evidence" value="ECO:0007669"/>
    <property type="project" value="UniProtKB-SubCell"/>
</dbReference>
<dbReference type="GO" id="GO:0070401">
    <property type="term" value="F:NADP+ binding"/>
    <property type="evidence" value="ECO:0007669"/>
    <property type="project" value="InterPro"/>
</dbReference>
<keyword evidence="3 7" id="KW-0028">Amino-acid biosynthesis</keyword>
<dbReference type="InterPro" id="IPR000706">
    <property type="entry name" value="AGPR_type-1"/>
</dbReference>
<reference evidence="10 11" key="1">
    <citation type="submission" date="2017-12" db="EMBL/GenBank/DDBJ databases">
        <title>Taxonomic description and draft genome of Pradoshia cofamensis Gen. nov., sp. nov., a thermotolerant bacillale isolated from anterior gut of earthworm Eisenia fetida.</title>
        <authorList>
            <person name="Saha T."/>
            <person name="Chakraborty R."/>
        </authorList>
    </citation>
    <scope>NUCLEOTIDE SEQUENCE [LARGE SCALE GENOMIC DNA]</scope>
    <source>
        <strain evidence="10 11">EAG3</strain>
    </source>
</reference>
<dbReference type="InterPro" id="IPR000534">
    <property type="entry name" value="Semialdehyde_DH_NAD-bd"/>
</dbReference>
<dbReference type="InterPro" id="IPR023013">
    <property type="entry name" value="AGPR_AS"/>
</dbReference>
<sequence>MNVSVVGATGYSGMELIRLLANHPSLSISGVYSSSTAGSRLDAENRQLHGLSELVLKKFDAEQIAHTSELVFLALPSGIAKNLVPELYEKDVKIIDLSGDLRLKEPGEYEKWYKKPAAKPEYVQEAVYGLSEWNRKEIEKAKLVANPGCYPTATLLGLAPLIAQGLIETDDVIIDAKSGISGAGKKTSEAAHYAQANENLSIYKVHQHQHIPEIEQQLRHWDSSFKPVMFTTHLVPMTRGIMATIHAKVKKGVTSQELADAFELKYGEEAFVRLRGENEFPSTKEVYGSNYCDIGFRLDERTNRVTVVSVIDNLVKGAAGQAVHNANIMMGLDETAGLHFAPMFP</sequence>
<keyword evidence="2 7" id="KW-0055">Arginine biosynthesis</keyword>
<dbReference type="Gene3D" id="3.40.50.720">
    <property type="entry name" value="NAD(P)-binding Rossmann-like Domain"/>
    <property type="match status" value="1"/>
</dbReference>
<dbReference type="SUPFAM" id="SSF55347">
    <property type="entry name" value="Glyceraldehyde-3-phosphate dehydrogenase-like, C-terminal domain"/>
    <property type="match status" value="1"/>
</dbReference>
<feature type="active site" evidence="7 8">
    <location>
        <position position="149"/>
    </location>
</feature>
<dbReference type="EC" id="1.2.1.38" evidence="7"/>
<keyword evidence="4 7" id="KW-0521">NADP</keyword>
<dbReference type="InterPro" id="IPR050085">
    <property type="entry name" value="AGPR"/>
</dbReference>
<comment type="caution">
    <text evidence="10">The sequence shown here is derived from an EMBL/GenBank/DDBJ whole genome shotgun (WGS) entry which is preliminary data.</text>
</comment>
<dbReference type="SMART" id="SM00859">
    <property type="entry name" value="Semialdhyde_dh"/>
    <property type="match status" value="1"/>
</dbReference>
<dbReference type="InterPro" id="IPR058924">
    <property type="entry name" value="AGPR_dimerisation_dom"/>
</dbReference>
<evidence type="ECO:0000256" key="5">
    <source>
        <dbReference type="ARBA" id="ARBA00023002"/>
    </source>
</evidence>
<dbReference type="Proteomes" id="UP000239663">
    <property type="component" value="Unassembled WGS sequence"/>
</dbReference>
<keyword evidence="7" id="KW-0963">Cytoplasm</keyword>
<evidence type="ECO:0000313" key="10">
    <source>
        <dbReference type="EMBL" id="PQD95434.1"/>
    </source>
</evidence>
<dbReference type="PANTHER" id="PTHR32338">
    <property type="entry name" value="N-ACETYL-GAMMA-GLUTAMYL-PHOSPHATE REDUCTASE, CHLOROPLASTIC-RELATED-RELATED"/>
    <property type="match status" value="1"/>
</dbReference>
<comment type="similarity">
    <text evidence="7">Belongs to the NAGSA dehydrogenase family. Type 1 subfamily.</text>
</comment>
<gene>
    <name evidence="7" type="primary">argC</name>
    <name evidence="10" type="ORF">CYL18_09110</name>
</gene>